<name>A0A3L6SKJ8_PANMI</name>
<dbReference type="EMBL" id="PQIB02000004">
    <property type="protein sequence ID" value="RLN22083.1"/>
    <property type="molecule type" value="Genomic_DNA"/>
</dbReference>
<dbReference type="Pfam" id="PF06533">
    <property type="entry name" value="DUF1110"/>
    <property type="match status" value="1"/>
</dbReference>
<accession>A0A3L6SKJ8</accession>
<keyword evidence="2" id="KW-1185">Reference proteome</keyword>
<dbReference type="Proteomes" id="UP000275267">
    <property type="component" value="Unassembled WGS sequence"/>
</dbReference>
<dbReference type="AlphaFoldDB" id="A0A3L6SKJ8"/>
<comment type="caution">
    <text evidence="1">The sequence shown here is derived from an EMBL/GenBank/DDBJ whole genome shotgun (WGS) entry which is preliminary data.</text>
</comment>
<sequence length="172" mass="18132">MAAEAPWTERVRERAVEAEGLCDHARGMLRGAAAHLALPMDVADAQGGRPRAELVAAELFSANIGFASAAAGPTAPLPSVDDIPMDHAFERSALGMLREARVYAEGAYDTVGSCCDRLLTAYNLLDHPGLPGVEGFVDAERDAAHGYLVVAENLAGVSAAYSYTALCLLFRD</sequence>
<dbReference type="PANTHER" id="PTHR35356:SF3">
    <property type="entry name" value="OS01G0156300 PROTEIN"/>
    <property type="match status" value="1"/>
</dbReference>
<dbReference type="OrthoDB" id="690414at2759"/>
<gene>
    <name evidence="1" type="ORF">C2845_PM07G01140</name>
</gene>
<evidence type="ECO:0000313" key="2">
    <source>
        <dbReference type="Proteomes" id="UP000275267"/>
    </source>
</evidence>
<organism evidence="1 2">
    <name type="scientific">Panicum miliaceum</name>
    <name type="common">Proso millet</name>
    <name type="synonym">Broomcorn millet</name>
    <dbReference type="NCBI Taxonomy" id="4540"/>
    <lineage>
        <taxon>Eukaryota</taxon>
        <taxon>Viridiplantae</taxon>
        <taxon>Streptophyta</taxon>
        <taxon>Embryophyta</taxon>
        <taxon>Tracheophyta</taxon>
        <taxon>Spermatophyta</taxon>
        <taxon>Magnoliopsida</taxon>
        <taxon>Liliopsida</taxon>
        <taxon>Poales</taxon>
        <taxon>Poaceae</taxon>
        <taxon>PACMAD clade</taxon>
        <taxon>Panicoideae</taxon>
        <taxon>Panicodae</taxon>
        <taxon>Paniceae</taxon>
        <taxon>Panicinae</taxon>
        <taxon>Panicum</taxon>
        <taxon>Panicum sect. Panicum</taxon>
    </lineage>
</organism>
<dbReference type="PANTHER" id="PTHR35356">
    <property type="entry name" value="OS01G0156300 PROTEIN-RELATED"/>
    <property type="match status" value="1"/>
</dbReference>
<proteinExistence type="predicted"/>
<reference evidence="2" key="1">
    <citation type="journal article" date="2019" name="Nat. Commun.">
        <title>The genome of broomcorn millet.</title>
        <authorList>
            <person name="Zou C."/>
            <person name="Miki D."/>
            <person name="Li D."/>
            <person name="Tang Q."/>
            <person name="Xiao L."/>
            <person name="Rajput S."/>
            <person name="Deng P."/>
            <person name="Jia W."/>
            <person name="Huang R."/>
            <person name="Zhang M."/>
            <person name="Sun Y."/>
            <person name="Hu J."/>
            <person name="Fu X."/>
            <person name="Schnable P.S."/>
            <person name="Li F."/>
            <person name="Zhang H."/>
            <person name="Feng B."/>
            <person name="Zhu X."/>
            <person name="Liu R."/>
            <person name="Schnable J.C."/>
            <person name="Zhu J.-K."/>
            <person name="Zhang H."/>
        </authorList>
    </citation>
    <scope>NUCLEOTIDE SEQUENCE [LARGE SCALE GENOMIC DNA]</scope>
</reference>
<protein>
    <submittedName>
        <fullName evidence="1">Uncharacterized protein</fullName>
    </submittedName>
</protein>
<dbReference type="InterPro" id="IPR010535">
    <property type="entry name" value="DUF1110"/>
</dbReference>
<evidence type="ECO:0000313" key="1">
    <source>
        <dbReference type="EMBL" id="RLN22083.1"/>
    </source>
</evidence>